<dbReference type="eggNOG" id="COG1082">
    <property type="taxonomic scope" value="Bacteria"/>
</dbReference>
<accession>A0A074MF20</accession>
<dbReference type="Gene3D" id="3.20.20.150">
    <property type="entry name" value="Divalent-metal-dependent TIM barrel enzymes"/>
    <property type="match status" value="1"/>
</dbReference>
<dbReference type="AlphaFoldDB" id="A0A074MF20"/>
<gene>
    <name evidence="2" type="ORF">EH31_05065</name>
</gene>
<evidence type="ECO:0000313" key="2">
    <source>
        <dbReference type="EMBL" id="KEO92044.1"/>
    </source>
</evidence>
<keyword evidence="3" id="KW-1185">Reference proteome</keyword>
<dbReference type="STRING" id="1044.EH31_05065"/>
<sequence length="285" mass="29863">MKLSMSNIAWAPEERLEAYAAMAQARFTGLEIAPGLFFHASSDPFVPDEATARDALAEMGDHGLSLVSMQSLLFGVEGAGLFDGEEARAALVTGMQRAIDLAGRFAIPNLVFGSPAQRRIPDGMEMARAVDEAAEVFRKLGDRACQAGTCITVEANPAAYGTNFLNTLGEATDFVGIVDHAGIAAILDLGAMHMNESFDTVPALIADTKTKLNHVHVSEPDLAPAPADPHALAPILAGLEKAGYSKAVSIEMRRDDSGIEAVKSSIAALAKAARAAGIFGERADA</sequence>
<dbReference type="OrthoDB" id="9801426at2"/>
<dbReference type="EMBL" id="JMIW01000001">
    <property type="protein sequence ID" value="KEO92044.1"/>
    <property type="molecule type" value="Genomic_DNA"/>
</dbReference>
<comment type="caution">
    <text evidence="2">The sequence shown here is derived from an EMBL/GenBank/DDBJ whole genome shotgun (WGS) entry which is preliminary data.</text>
</comment>
<dbReference type="PANTHER" id="PTHR12110">
    <property type="entry name" value="HYDROXYPYRUVATE ISOMERASE"/>
    <property type="match status" value="1"/>
</dbReference>
<proteinExistence type="predicted"/>
<dbReference type="SUPFAM" id="SSF51658">
    <property type="entry name" value="Xylose isomerase-like"/>
    <property type="match status" value="1"/>
</dbReference>
<evidence type="ECO:0000313" key="3">
    <source>
        <dbReference type="Proteomes" id="UP000027647"/>
    </source>
</evidence>
<protein>
    <recommendedName>
        <fullName evidence="1">Xylose isomerase-like TIM barrel domain-containing protein</fullName>
    </recommendedName>
</protein>
<reference evidence="2 3" key="1">
    <citation type="submission" date="2014-04" db="EMBL/GenBank/DDBJ databases">
        <title>A comprehensive comparison of genomes of Erythrobacter spp. strains.</title>
        <authorList>
            <person name="Zheng Q."/>
        </authorList>
    </citation>
    <scope>NUCLEOTIDE SEQUENCE [LARGE SCALE GENOMIC DNA]</scope>
    <source>
        <strain evidence="2 3">DSM 6997</strain>
    </source>
</reference>
<evidence type="ECO:0000259" key="1">
    <source>
        <dbReference type="Pfam" id="PF01261"/>
    </source>
</evidence>
<dbReference type="InterPro" id="IPR013022">
    <property type="entry name" value="Xyl_isomerase-like_TIM-brl"/>
</dbReference>
<feature type="domain" description="Xylose isomerase-like TIM barrel" evidence="1">
    <location>
        <begin position="21"/>
        <end position="271"/>
    </location>
</feature>
<organism evidence="2 3">
    <name type="scientific">Erythrobacter longus</name>
    <dbReference type="NCBI Taxonomy" id="1044"/>
    <lineage>
        <taxon>Bacteria</taxon>
        <taxon>Pseudomonadati</taxon>
        <taxon>Pseudomonadota</taxon>
        <taxon>Alphaproteobacteria</taxon>
        <taxon>Sphingomonadales</taxon>
        <taxon>Erythrobacteraceae</taxon>
        <taxon>Erythrobacter/Porphyrobacter group</taxon>
        <taxon>Erythrobacter</taxon>
    </lineage>
</organism>
<name>A0A074MF20_ERYLO</name>
<dbReference type="Pfam" id="PF01261">
    <property type="entry name" value="AP_endonuc_2"/>
    <property type="match status" value="1"/>
</dbReference>
<dbReference type="Proteomes" id="UP000027647">
    <property type="component" value="Unassembled WGS sequence"/>
</dbReference>
<dbReference type="InterPro" id="IPR036237">
    <property type="entry name" value="Xyl_isomerase-like_sf"/>
</dbReference>
<dbReference type="InterPro" id="IPR050312">
    <property type="entry name" value="IolE/XylAMocC-like"/>
</dbReference>